<dbReference type="Pfam" id="PF00171">
    <property type="entry name" value="Aldedh"/>
    <property type="match status" value="1"/>
</dbReference>
<keyword evidence="3" id="KW-1185">Reference proteome</keyword>
<reference evidence="2 3" key="1">
    <citation type="submission" date="2019-06" db="EMBL/GenBank/DDBJ databases">
        <title>Genome analyses of bacteria isolated from kimchi.</title>
        <authorList>
            <person name="Lee S."/>
            <person name="Ahn S."/>
            <person name="Roh S."/>
        </authorList>
    </citation>
    <scope>NUCLEOTIDE SEQUENCE [LARGE SCALE GENOMIC DNA]</scope>
    <source>
        <strain evidence="2 3">CBA4606</strain>
    </source>
</reference>
<dbReference type="SUPFAM" id="SSF53720">
    <property type="entry name" value="ALDH-like"/>
    <property type="match status" value="1"/>
</dbReference>
<gene>
    <name evidence="2" type="ORF">FGL86_02065</name>
</gene>
<proteinExistence type="predicted"/>
<dbReference type="GO" id="GO:0016620">
    <property type="term" value="F:oxidoreductase activity, acting on the aldehyde or oxo group of donors, NAD or NADP as acceptor"/>
    <property type="evidence" value="ECO:0007669"/>
    <property type="project" value="InterPro"/>
</dbReference>
<dbReference type="AlphaFoldDB" id="A0A5B8SSA1"/>
<name>A0A5B8SSA1_9GAMM</name>
<evidence type="ECO:0000259" key="1">
    <source>
        <dbReference type="Pfam" id="PF00171"/>
    </source>
</evidence>
<dbReference type="Proteomes" id="UP000321272">
    <property type="component" value="Chromosome"/>
</dbReference>
<sequence length="63" mass="6980">MPFGGVKQSGNGRDKSYHSLEEYSDLKTVWVSLATYRCRRIISGSIPCATIRSWARLSSAVSV</sequence>
<feature type="domain" description="Aldehyde dehydrogenase" evidence="1">
    <location>
        <begin position="1"/>
        <end position="29"/>
    </location>
</feature>
<dbReference type="InterPro" id="IPR016163">
    <property type="entry name" value="Ald_DH_C"/>
</dbReference>
<evidence type="ECO:0000313" key="2">
    <source>
        <dbReference type="EMBL" id="QEA37973.1"/>
    </source>
</evidence>
<organism evidence="2 3">
    <name type="scientific">Pistricoccus aurantiacus</name>
    <dbReference type="NCBI Taxonomy" id="1883414"/>
    <lineage>
        <taxon>Bacteria</taxon>
        <taxon>Pseudomonadati</taxon>
        <taxon>Pseudomonadota</taxon>
        <taxon>Gammaproteobacteria</taxon>
        <taxon>Oceanospirillales</taxon>
        <taxon>Halomonadaceae</taxon>
        <taxon>Pistricoccus</taxon>
    </lineage>
</organism>
<dbReference type="Gene3D" id="3.40.309.10">
    <property type="entry name" value="Aldehyde Dehydrogenase, Chain A, domain 2"/>
    <property type="match status" value="1"/>
</dbReference>
<dbReference type="OrthoDB" id="7032618at2"/>
<dbReference type="EMBL" id="CP042382">
    <property type="protein sequence ID" value="QEA37973.1"/>
    <property type="molecule type" value="Genomic_DNA"/>
</dbReference>
<evidence type="ECO:0000313" key="3">
    <source>
        <dbReference type="Proteomes" id="UP000321272"/>
    </source>
</evidence>
<protein>
    <submittedName>
        <fullName evidence="2">Aldehyde dehydrogenase family protein</fullName>
    </submittedName>
</protein>
<dbReference type="InterPro" id="IPR016161">
    <property type="entry name" value="Ald_DH/histidinol_DH"/>
</dbReference>
<accession>A0A5B8SSA1</accession>
<dbReference type="InterPro" id="IPR015590">
    <property type="entry name" value="Aldehyde_DH_dom"/>
</dbReference>
<dbReference type="KEGG" id="paur:FGL86_02065"/>